<evidence type="ECO:0000256" key="7">
    <source>
        <dbReference type="ARBA" id="ARBA00023012"/>
    </source>
</evidence>
<gene>
    <name evidence="12" type="ORF">GCM10022204_07550</name>
</gene>
<accession>A0ABP7CPL0</accession>
<comment type="catalytic activity">
    <reaction evidence="1">
        <text>ATP + protein L-histidine = ADP + protein N-phospho-L-histidine.</text>
        <dbReference type="EC" id="2.7.13.3"/>
    </reaction>
</comment>
<comment type="caution">
    <text evidence="12">The sequence shown here is derived from an EMBL/GenBank/DDBJ whole genome shotgun (WGS) entry which is preliminary data.</text>
</comment>
<dbReference type="PANTHER" id="PTHR43711">
    <property type="entry name" value="TWO-COMPONENT HISTIDINE KINASE"/>
    <property type="match status" value="1"/>
</dbReference>
<dbReference type="InterPro" id="IPR000014">
    <property type="entry name" value="PAS"/>
</dbReference>
<evidence type="ECO:0000256" key="6">
    <source>
        <dbReference type="ARBA" id="ARBA00022777"/>
    </source>
</evidence>
<dbReference type="InterPro" id="IPR003594">
    <property type="entry name" value="HATPase_dom"/>
</dbReference>
<evidence type="ECO:0000256" key="2">
    <source>
        <dbReference type="ARBA" id="ARBA00004236"/>
    </source>
</evidence>
<keyword evidence="8" id="KW-0812">Transmembrane</keyword>
<dbReference type="NCBIfam" id="TIGR00229">
    <property type="entry name" value="sensory_box"/>
    <property type="match status" value="1"/>
</dbReference>
<feature type="transmembrane region" description="Helical" evidence="8">
    <location>
        <begin position="121"/>
        <end position="141"/>
    </location>
</feature>
<dbReference type="Gene3D" id="3.30.450.20">
    <property type="entry name" value="PAS domain"/>
    <property type="match status" value="1"/>
</dbReference>
<dbReference type="Proteomes" id="UP001500051">
    <property type="component" value="Unassembled WGS sequence"/>
</dbReference>
<dbReference type="Pfam" id="PF02518">
    <property type="entry name" value="HATPase_c"/>
    <property type="match status" value="1"/>
</dbReference>
<dbReference type="PANTHER" id="PTHR43711:SF1">
    <property type="entry name" value="HISTIDINE KINASE 1"/>
    <property type="match status" value="1"/>
</dbReference>
<feature type="domain" description="PAS" evidence="10">
    <location>
        <begin position="360"/>
        <end position="412"/>
    </location>
</feature>
<feature type="transmembrane region" description="Helical" evidence="8">
    <location>
        <begin position="188"/>
        <end position="209"/>
    </location>
</feature>
<organism evidence="12 13">
    <name type="scientific">Microlunatus aurantiacus</name>
    <dbReference type="NCBI Taxonomy" id="446786"/>
    <lineage>
        <taxon>Bacteria</taxon>
        <taxon>Bacillati</taxon>
        <taxon>Actinomycetota</taxon>
        <taxon>Actinomycetes</taxon>
        <taxon>Propionibacteriales</taxon>
        <taxon>Propionibacteriaceae</taxon>
        <taxon>Microlunatus</taxon>
    </lineage>
</organism>
<reference evidence="13" key="1">
    <citation type="journal article" date="2019" name="Int. J. Syst. Evol. Microbiol.">
        <title>The Global Catalogue of Microorganisms (GCM) 10K type strain sequencing project: providing services to taxonomists for standard genome sequencing and annotation.</title>
        <authorList>
            <consortium name="The Broad Institute Genomics Platform"/>
            <consortium name="The Broad Institute Genome Sequencing Center for Infectious Disease"/>
            <person name="Wu L."/>
            <person name="Ma J."/>
        </authorList>
    </citation>
    <scope>NUCLEOTIDE SEQUENCE [LARGE SCALE GENOMIC DNA]</scope>
    <source>
        <strain evidence="13">JCM 16548</strain>
    </source>
</reference>
<dbReference type="Pfam" id="PF08448">
    <property type="entry name" value="PAS_4"/>
    <property type="match status" value="1"/>
</dbReference>
<evidence type="ECO:0000256" key="5">
    <source>
        <dbReference type="ARBA" id="ARBA00022679"/>
    </source>
</evidence>
<dbReference type="Gene3D" id="1.10.287.130">
    <property type="match status" value="1"/>
</dbReference>
<dbReference type="EC" id="2.7.13.3" evidence="3"/>
<keyword evidence="5" id="KW-0808">Transferase</keyword>
<dbReference type="CDD" id="cd00082">
    <property type="entry name" value="HisKA"/>
    <property type="match status" value="1"/>
</dbReference>
<dbReference type="SUPFAM" id="SSF55785">
    <property type="entry name" value="PYP-like sensor domain (PAS domain)"/>
    <property type="match status" value="1"/>
</dbReference>
<dbReference type="Pfam" id="PF00512">
    <property type="entry name" value="HisKA"/>
    <property type="match status" value="1"/>
</dbReference>
<dbReference type="Gene3D" id="3.30.565.10">
    <property type="entry name" value="Histidine kinase-like ATPase, C-terminal domain"/>
    <property type="match status" value="1"/>
</dbReference>
<keyword evidence="8" id="KW-0472">Membrane</keyword>
<keyword evidence="8" id="KW-1133">Transmembrane helix</keyword>
<evidence type="ECO:0000313" key="13">
    <source>
        <dbReference type="Proteomes" id="UP001500051"/>
    </source>
</evidence>
<feature type="domain" description="PAC" evidence="11">
    <location>
        <begin position="432"/>
        <end position="487"/>
    </location>
</feature>
<dbReference type="RefSeq" id="WP_344810936.1">
    <property type="nucleotide sequence ID" value="NZ_BAAAYX010000002.1"/>
</dbReference>
<dbReference type="SMART" id="SM00388">
    <property type="entry name" value="HisKA"/>
    <property type="match status" value="1"/>
</dbReference>
<evidence type="ECO:0000259" key="11">
    <source>
        <dbReference type="PROSITE" id="PS50113"/>
    </source>
</evidence>
<dbReference type="InterPro" id="IPR003661">
    <property type="entry name" value="HisK_dim/P_dom"/>
</dbReference>
<dbReference type="PROSITE" id="PS50109">
    <property type="entry name" value="HIS_KIN"/>
    <property type="match status" value="1"/>
</dbReference>
<feature type="transmembrane region" description="Helical" evidence="8">
    <location>
        <begin position="153"/>
        <end position="176"/>
    </location>
</feature>
<dbReference type="SUPFAM" id="SSF47384">
    <property type="entry name" value="Homodimeric domain of signal transducing histidine kinase"/>
    <property type="match status" value="1"/>
</dbReference>
<keyword evidence="6" id="KW-0418">Kinase</keyword>
<evidence type="ECO:0000256" key="4">
    <source>
        <dbReference type="ARBA" id="ARBA00022553"/>
    </source>
</evidence>
<evidence type="ECO:0000259" key="10">
    <source>
        <dbReference type="PROSITE" id="PS50112"/>
    </source>
</evidence>
<feature type="transmembrane region" description="Helical" evidence="8">
    <location>
        <begin position="92"/>
        <end position="109"/>
    </location>
</feature>
<dbReference type="InterPro" id="IPR013656">
    <property type="entry name" value="PAS_4"/>
</dbReference>
<feature type="transmembrane region" description="Helical" evidence="8">
    <location>
        <begin position="287"/>
        <end position="307"/>
    </location>
</feature>
<evidence type="ECO:0000313" key="12">
    <source>
        <dbReference type="EMBL" id="GAA3694237.1"/>
    </source>
</evidence>
<keyword evidence="4" id="KW-0597">Phosphoprotein</keyword>
<dbReference type="SMART" id="SM00091">
    <property type="entry name" value="PAS"/>
    <property type="match status" value="1"/>
</dbReference>
<dbReference type="PROSITE" id="PS50113">
    <property type="entry name" value="PAC"/>
    <property type="match status" value="1"/>
</dbReference>
<feature type="transmembrane region" description="Helical" evidence="8">
    <location>
        <begin position="216"/>
        <end position="238"/>
    </location>
</feature>
<name>A0ABP7CPL0_9ACTN</name>
<evidence type="ECO:0000256" key="8">
    <source>
        <dbReference type="SAM" id="Phobius"/>
    </source>
</evidence>
<dbReference type="InterPro" id="IPR004358">
    <property type="entry name" value="Sig_transdc_His_kin-like_C"/>
</dbReference>
<dbReference type="SMART" id="SM00387">
    <property type="entry name" value="HATPase_c"/>
    <property type="match status" value="1"/>
</dbReference>
<dbReference type="InterPro" id="IPR050736">
    <property type="entry name" value="Sensor_HK_Regulatory"/>
</dbReference>
<feature type="transmembrane region" description="Helical" evidence="8">
    <location>
        <begin position="32"/>
        <end position="50"/>
    </location>
</feature>
<protein>
    <recommendedName>
        <fullName evidence="3">histidine kinase</fullName>
        <ecNumber evidence="3">2.7.13.3</ecNumber>
    </recommendedName>
</protein>
<dbReference type="CDD" id="cd16922">
    <property type="entry name" value="HATPase_EvgS-ArcB-TorS-like"/>
    <property type="match status" value="1"/>
</dbReference>
<dbReference type="PROSITE" id="PS50112">
    <property type="entry name" value="PAS"/>
    <property type="match status" value="1"/>
</dbReference>
<evidence type="ECO:0000259" key="9">
    <source>
        <dbReference type="PROSITE" id="PS50109"/>
    </source>
</evidence>
<dbReference type="InterPro" id="IPR035965">
    <property type="entry name" value="PAS-like_dom_sf"/>
</dbReference>
<keyword evidence="13" id="KW-1185">Reference proteome</keyword>
<evidence type="ECO:0000256" key="3">
    <source>
        <dbReference type="ARBA" id="ARBA00012438"/>
    </source>
</evidence>
<dbReference type="InterPro" id="IPR036890">
    <property type="entry name" value="HATPase_C_sf"/>
</dbReference>
<dbReference type="CDD" id="cd00130">
    <property type="entry name" value="PAS"/>
    <property type="match status" value="1"/>
</dbReference>
<proteinExistence type="predicted"/>
<dbReference type="InterPro" id="IPR000700">
    <property type="entry name" value="PAS-assoc_C"/>
</dbReference>
<feature type="domain" description="Histidine kinase" evidence="9">
    <location>
        <begin position="491"/>
        <end position="708"/>
    </location>
</feature>
<evidence type="ECO:0000256" key="1">
    <source>
        <dbReference type="ARBA" id="ARBA00000085"/>
    </source>
</evidence>
<comment type="subcellular location">
    <subcellularLocation>
        <location evidence="2">Cell membrane</location>
    </subcellularLocation>
</comment>
<dbReference type="InterPro" id="IPR005467">
    <property type="entry name" value="His_kinase_dom"/>
</dbReference>
<sequence length="717" mass="75961">MAGPSRPHDGAATTARDADAAALLAAHGEPPFRTIAVAAVVVLGLIGLVLASDLPEGVRRSVGGAGLVLSELALAASCRYRFRRSAGRRRRAWLLFGWAALGAAARNLWLTLTELRGGFRLPLVGDALHLASLIVVIVGLASYPSGRRRPIDLLRIALDGVVLAGSLLLILGQTLVPRLAEQPSVEGLAVVLIPVIDIVLVTVAWLLFLRSDRRHLPSLALAAAGFALFAVADISAAVRRSEGVFTFGTLIDLGWMAGYVLLAVAVRWPRPTPDSPPLAVVRRRSPIAGTLLMFAVFFVAGSLTLVGTSDGAVSAPVAILLGAVLIAITARQVLLLTDNERLRASLEQRVIERSTELAAVTQRTDLLIDSVGDGVYGVDNQGRVTFLNPAGARLLGARRTELLGADAHEVFHSHPSADCYLRTIQRNGLAITGIDDAYRSVDGRLVPVEVSASPLADPSGESTSVRGVVVVFRDMTRRREVDRLKNEFVSLVSHELKTPLTAIRGSLGLLAGGALGELSPAATRMVEIALESSERLTRLINEILDMERIESGSMPMQVGSHDVASLLAVVEDQVRVLAGEAGVTVQVDEASGLVLADADRVVQTLINLIGNAIKFSAPGSEVHLTAAPDGTNVTFTVRDQGRGVPENRLELIFERFEQVDSSDAREKGGTGLGLSISRSIVERLGGRIWAVNNPDRGSTFAFTLPEGAAEIPEESGA</sequence>
<keyword evidence="7" id="KW-0902">Two-component regulatory system</keyword>
<dbReference type="EMBL" id="BAAAYX010000002">
    <property type="protein sequence ID" value="GAA3694237.1"/>
    <property type="molecule type" value="Genomic_DNA"/>
</dbReference>
<dbReference type="InterPro" id="IPR036097">
    <property type="entry name" value="HisK_dim/P_sf"/>
</dbReference>
<feature type="transmembrane region" description="Helical" evidence="8">
    <location>
        <begin position="244"/>
        <end position="266"/>
    </location>
</feature>
<dbReference type="PRINTS" id="PR00344">
    <property type="entry name" value="BCTRLSENSOR"/>
</dbReference>
<dbReference type="SUPFAM" id="SSF55874">
    <property type="entry name" value="ATPase domain of HSP90 chaperone/DNA topoisomerase II/histidine kinase"/>
    <property type="match status" value="1"/>
</dbReference>
<feature type="transmembrane region" description="Helical" evidence="8">
    <location>
        <begin position="313"/>
        <end position="334"/>
    </location>
</feature>